<dbReference type="FunFam" id="1.10.238.10:FF:000181">
    <property type="entry name" value="CALML5 isoform 1"/>
    <property type="match status" value="1"/>
</dbReference>
<dbReference type="CDD" id="cd00051">
    <property type="entry name" value="EFh"/>
    <property type="match status" value="2"/>
</dbReference>
<feature type="region of interest" description="Disordered" evidence="4">
    <location>
        <begin position="1"/>
        <end position="31"/>
    </location>
</feature>
<evidence type="ECO:0000313" key="7">
    <source>
        <dbReference type="Proteomes" id="UP000822688"/>
    </source>
</evidence>
<feature type="domain" description="EF-hand" evidence="5">
    <location>
        <begin position="74"/>
        <end position="109"/>
    </location>
</feature>
<dbReference type="Pfam" id="PF13499">
    <property type="entry name" value="EF-hand_7"/>
    <property type="match status" value="2"/>
</dbReference>
<sequence length="195" mass="20842">MAASVKSDRGGQIEEASGMKRPAGGLGGEEVVSGLPESVVKDLVEAFKMFDRNGDGKISSKELGTVLRSLGENLSEVELEQMIRDVDADGDGEIDLQEFINLNSGARRGGVSLSGGEVSDAEALQSAFDVFDSDKDGFISAPELHRVLSSLGDDHVSMDDCRYMISCVDADGDERVDFKEFQKLMTGPLTGHLAH</sequence>
<dbReference type="InterPro" id="IPR039647">
    <property type="entry name" value="EF_hand_pair_protein_CML-like"/>
</dbReference>
<dbReference type="GO" id="GO:0005509">
    <property type="term" value="F:calcium ion binding"/>
    <property type="evidence" value="ECO:0007669"/>
    <property type="project" value="InterPro"/>
</dbReference>
<proteinExistence type="predicted"/>
<comment type="caution">
    <text evidence="6">The sequence shown here is derived from an EMBL/GenBank/DDBJ whole genome shotgun (WGS) entry which is preliminary data.</text>
</comment>
<keyword evidence="3" id="KW-0106">Calcium</keyword>
<dbReference type="Proteomes" id="UP000822688">
    <property type="component" value="Chromosome 1"/>
</dbReference>
<dbReference type="Gene3D" id="1.10.238.10">
    <property type="entry name" value="EF-hand"/>
    <property type="match status" value="2"/>
</dbReference>
<dbReference type="InterPro" id="IPR018247">
    <property type="entry name" value="EF_Hand_1_Ca_BS"/>
</dbReference>
<dbReference type="InterPro" id="IPR011992">
    <property type="entry name" value="EF-hand-dom_pair"/>
</dbReference>
<feature type="domain" description="EF-hand" evidence="5">
    <location>
        <begin position="38"/>
        <end position="73"/>
    </location>
</feature>
<dbReference type="InterPro" id="IPR002048">
    <property type="entry name" value="EF_hand_dom"/>
</dbReference>
<evidence type="ECO:0000256" key="2">
    <source>
        <dbReference type="ARBA" id="ARBA00022737"/>
    </source>
</evidence>
<evidence type="ECO:0000256" key="3">
    <source>
        <dbReference type="ARBA" id="ARBA00022837"/>
    </source>
</evidence>
<keyword evidence="2" id="KW-0677">Repeat</keyword>
<feature type="domain" description="EF-hand" evidence="5">
    <location>
        <begin position="119"/>
        <end position="154"/>
    </location>
</feature>
<feature type="domain" description="EF-hand" evidence="5">
    <location>
        <begin position="156"/>
        <end position="191"/>
    </location>
</feature>
<evidence type="ECO:0000256" key="4">
    <source>
        <dbReference type="SAM" id="MobiDB-lite"/>
    </source>
</evidence>
<dbReference type="OrthoDB" id="26525at2759"/>
<dbReference type="PANTHER" id="PTHR10891">
    <property type="entry name" value="EF-HAND CALCIUM-BINDING DOMAIN CONTAINING PROTEIN"/>
    <property type="match status" value="1"/>
</dbReference>
<dbReference type="EMBL" id="CM026421">
    <property type="protein sequence ID" value="KAG0590187.1"/>
    <property type="molecule type" value="Genomic_DNA"/>
</dbReference>
<feature type="compositionally biased region" description="Basic and acidic residues" evidence="4">
    <location>
        <begin position="1"/>
        <end position="12"/>
    </location>
</feature>
<protein>
    <recommendedName>
        <fullName evidence="5">EF-hand domain-containing protein</fullName>
    </recommendedName>
</protein>
<dbReference type="SMART" id="SM00054">
    <property type="entry name" value="EFh"/>
    <property type="match status" value="4"/>
</dbReference>
<keyword evidence="7" id="KW-1185">Reference proteome</keyword>
<gene>
    <name evidence="6" type="ORF">KC19_1G079300</name>
</gene>
<accession>A0A8T0J3N2</accession>
<dbReference type="AlphaFoldDB" id="A0A8T0J3N2"/>
<dbReference type="PROSITE" id="PS00018">
    <property type="entry name" value="EF_HAND_1"/>
    <property type="match status" value="3"/>
</dbReference>
<organism evidence="6 7">
    <name type="scientific">Ceratodon purpureus</name>
    <name type="common">Fire moss</name>
    <name type="synonym">Dicranum purpureum</name>
    <dbReference type="NCBI Taxonomy" id="3225"/>
    <lineage>
        <taxon>Eukaryota</taxon>
        <taxon>Viridiplantae</taxon>
        <taxon>Streptophyta</taxon>
        <taxon>Embryophyta</taxon>
        <taxon>Bryophyta</taxon>
        <taxon>Bryophytina</taxon>
        <taxon>Bryopsida</taxon>
        <taxon>Dicranidae</taxon>
        <taxon>Pseudoditrichales</taxon>
        <taxon>Ditrichaceae</taxon>
        <taxon>Ceratodon</taxon>
    </lineage>
</organism>
<reference evidence="6" key="1">
    <citation type="submission" date="2020-06" db="EMBL/GenBank/DDBJ databases">
        <title>WGS assembly of Ceratodon purpureus strain R40.</title>
        <authorList>
            <person name="Carey S.B."/>
            <person name="Jenkins J."/>
            <person name="Shu S."/>
            <person name="Lovell J.T."/>
            <person name="Sreedasyam A."/>
            <person name="Maumus F."/>
            <person name="Tiley G.P."/>
            <person name="Fernandez-Pozo N."/>
            <person name="Barry K."/>
            <person name="Chen C."/>
            <person name="Wang M."/>
            <person name="Lipzen A."/>
            <person name="Daum C."/>
            <person name="Saski C.A."/>
            <person name="Payton A.C."/>
            <person name="Mcbreen J.C."/>
            <person name="Conrad R.E."/>
            <person name="Kollar L.M."/>
            <person name="Olsson S."/>
            <person name="Huttunen S."/>
            <person name="Landis J.B."/>
            <person name="Wickett N.J."/>
            <person name="Johnson M.G."/>
            <person name="Rensing S.A."/>
            <person name="Grimwood J."/>
            <person name="Schmutz J."/>
            <person name="Mcdaniel S.F."/>
        </authorList>
    </citation>
    <scope>NUCLEOTIDE SEQUENCE</scope>
    <source>
        <strain evidence="6">R40</strain>
    </source>
</reference>
<dbReference type="SUPFAM" id="SSF47473">
    <property type="entry name" value="EF-hand"/>
    <property type="match status" value="1"/>
</dbReference>
<dbReference type="FunFam" id="1.10.238.10:FF:000089">
    <property type="entry name" value="calmodulin-like protein 3"/>
    <property type="match status" value="1"/>
</dbReference>
<dbReference type="PROSITE" id="PS50222">
    <property type="entry name" value="EF_HAND_2"/>
    <property type="match status" value="4"/>
</dbReference>
<keyword evidence="1" id="KW-0479">Metal-binding</keyword>
<evidence type="ECO:0000313" key="6">
    <source>
        <dbReference type="EMBL" id="KAG0590187.1"/>
    </source>
</evidence>
<evidence type="ECO:0000256" key="1">
    <source>
        <dbReference type="ARBA" id="ARBA00022723"/>
    </source>
</evidence>
<evidence type="ECO:0000259" key="5">
    <source>
        <dbReference type="PROSITE" id="PS50222"/>
    </source>
</evidence>
<name>A0A8T0J3N2_CERPU</name>